<gene>
    <name evidence="10" type="primary">sugE_1</name>
    <name evidence="10" type="ORF">Psal009_02701</name>
</gene>
<dbReference type="GO" id="GO:0022857">
    <property type="term" value="F:transmembrane transporter activity"/>
    <property type="evidence" value="ECO:0007669"/>
    <property type="project" value="InterPro"/>
</dbReference>
<dbReference type="InterPro" id="IPR045324">
    <property type="entry name" value="Small_multidrug_res"/>
</dbReference>
<comment type="similarity">
    <text evidence="7">Belongs to the drug/metabolite transporter (DMT) superfamily. Small multidrug resistance (SMR) (TC 2.A.7.1) family. Gdx/SugE subfamily.</text>
</comment>
<keyword evidence="6" id="KW-0472">Membrane</keyword>
<dbReference type="GO" id="GO:1990961">
    <property type="term" value="P:xenobiotic detoxification by transmembrane export across the plasma membrane"/>
    <property type="evidence" value="ECO:0007669"/>
    <property type="project" value="UniProtKB-ARBA"/>
</dbReference>
<keyword evidence="3" id="KW-1003">Cell membrane</keyword>
<evidence type="ECO:0000313" key="11">
    <source>
        <dbReference type="Proteomes" id="UP000422232"/>
    </source>
</evidence>
<keyword evidence="5" id="KW-1133">Transmembrane helix</keyword>
<dbReference type="InterPro" id="IPR037185">
    <property type="entry name" value="EmrE-like"/>
</dbReference>
<dbReference type="EMBL" id="CP038908">
    <property type="protein sequence ID" value="QGO06774.1"/>
    <property type="molecule type" value="Genomic_DNA"/>
</dbReference>
<proteinExistence type="inferred from homology"/>
<keyword evidence="4 9" id="KW-0812">Transmembrane</keyword>
<dbReference type="Gene3D" id="1.10.3730.20">
    <property type="match status" value="1"/>
</dbReference>
<dbReference type="PANTHER" id="PTHR30561:SF0">
    <property type="entry name" value="GUANIDINIUM EXPORTER"/>
    <property type="match status" value="1"/>
</dbReference>
<dbReference type="PANTHER" id="PTHR30561">
    <property type="entry name" value="SMR FAMILY PROTON-DEPENDENT DRUG EFFLUX TRANSPORTER SUGE"/>
    <property type="match status" value="1"/>
</dbReference>
<evidence type="ECO:0000256" key="3">
    <source>
        <dbReference type="ARBA" id="ARBA00022475"/>
    </source>
</evidence>
<evidence type="ECO:0000256" key="1">
    <source>
        <dbReference type="ARBA" id="ARBA00004651"/>
    </source>
</evidence>
<dbReference type="SUPFAM" id="SSF103481">
    <property type="entry name" value="Multidrug resistance efflux transporter EmrE"/>
    <property type="match status" value="1"/>
</dbReference>
<evidence type="ECO:0000256" key="2">
    <source>
        <dbReference type="ARBA" id="ARBA00022448"/>
    </source>
</evidence>
<dbReference type="GO" id="GO:0005886">
    <property type="term" value="C:plasma membrane"/>
    <property type="evidence" value="ECO:0007669"/>
    <property type="project" value="UniProtKB-SubCell"/>
</dbReference>
<dbReference type="RefSeq" id="WP_016210871.1">
    <property type="nucleotide sequence ID" value="NZ_CP012413.1"/>
</dbReference>
<dbReference type="FunFam" id="1.10.3730.20:FF:000001">
    <property type="entry name" value="Quaternary ammonium compound resistance transporter SugE"/>
    <property type="match status" value="1"/>
</dbReference>
<keyword evidence="2" id="KW-0813">Transport</keyword>
<evidence type="ECO:0000256" key="9">
    <source>
        <dbReference type="RuleBase" id="RU003942"/>
    </source>
</evidence>
<evidence type="ECO:0000313" key="10">
    <source>
        <dbReference type="EMBL" id="QGO06774.1"/>
    </source>
</evidence>
<dbReference type="Proteomes" id="UP000422232">
    <property type="component" value="Chromosome"/>
</dbReference>
<name>A0A9Q5YGW3_PISSA</name>
<evidence type="ECO:0000256" key="5">
    <source>
        <dbReference type="ARBA" id="ARBA00022989"/>
    </source>
</evidence>
<sequence length="105" mass="11231">MSAWGFLFLGGLLEISGIICLKLSDGFKKRLPTLLMVIQMGLSLYVLSHVFGVIPVGTAYAVWTGIGAVGIALVGMVYFNESKDWPRLVCIALIISGVIGLKLTS</sequence>
<organism evidence="10 11">
    <name type="scientific">Piscirickettsia salmonis</name>
    <dbReference type="NCBI Taxonomy" id="1238"/>
    <lineage>
        <taxon>Bacteria</taxon>
        <taxon>Pseudomonadati</taxon>
        <taxon>Pseudomonadota</taxon>
        <taxon>Gammaproteobacteria</taxon>
        <taxon>Thiotrichales</taxon>
        <taxon>Piscirickettsiaceae</taxon>
        <taxon>Piscirickettsia</taxon>
    </lineage>
</organism>
<reference evidence="10 11" key="1">
    <citation type="submission" date="2019-04" db="EMBL/GenBank/DDBJ databases">
        <title>Complete genome sequencing of Piscirickettsia salmonis strain Psal-009.</title>
        <authorList>
            <person name="Schober I."/>
            <person name="Bunk B."/>
            <person name="Sproer C."/>
            <person name="Carril G.P."/>
            <person name="Riedel T."/>
            <person name="Flores-Herrera P.A."/>
            <person name="Nourdin-Galindo G."/>
            <person name="Marshall S.H."/>
            <person name="Overmann J."/>
        </authorList>
    </citation>
    <scope>NUCLEOTIDE SEQUENCE [LARGE SCALE GENOMIC DNA]</scope>
    <source>
        <strain evidence="10 11">Psal-009</strain>
    </source>
</reference>
<dbReference type="AlphaFoldDB" id="A0A9Q5YGW3"/>
<evidence type="ECO:0000256" key="6">
    <source>
        <dbReference type="ARBA" id="ARBA00023136"/>
    </source>
</evidence>
<evidence type="ECO:0000256" key="4">
    <source>
        <dbReference type="ARBA" id="ARBA00022692"/>
    </source>
</evidence>
<dbReference type="Pfam" id="PF00893">
    <property type="entry name" value="Multi_Drug_Res"/>
    <property type="match status" value="1"/>
</dbReference>
<accession>A0A9Q5YGW3</accession>
<dbReference type="InterPro" id="IPR000390">
    <property type="entry name" value="Small_drug/metabolite_transptr"/>
</dbReference>
<dbReference type="GeneID" id="66740159"/>
<evidence type="ECO:0000256" key="8">
    <source>
        <dbReference type="ARBA" id="ARBA00039168"/>
    </source>
</evidence>
<protein>
    <recommendedName>
        <fullName evidence="8">Guanidinium exporter</fullName>
    </recommendedName>
</protein>
<keyword evidence="11" id="KW-1185">Reference proteome</keyword>
<evidence type="ECO:0000256" key="7">
    <source>
        <dbReference type="ARBA" id="ARBA00038151"/>
    </source>
</evidence>
<comment type="subcellular location">
    <subcellularLocation>
        <location evidence="1 9">Cell membrane</location>
        <topology evidence="1 9">Multi-pass membrane protein</topology>
    </subcellularLocation>
</comment>